<dbReference type="Pfam" id="PF21036">
    <property type="entry name" value="EryCIII-like_N"/>
    <property type="match status" value="1"/>
</dbReference>
<feature type="region of interest" description="Disordered" evidence="4">
    <location>
        <begin position="409"/>
        <end position="486"/>
    </location>
</feature>
<name>A0A918QZP2_9ACTN</name>
<evidence type="ECO:0000259" key="6">
    <source>
        <dbReference type="Pfam" id="PF21036"/>
    </source>
</evidence>
<evidence type="ECO:0000313" key="7">
    <source>
        <dbReference type="EMBL" id="GGZ81501.1"/>
    </source>
</evidence>
<dbReference type="EMBL" id="BMWH01000005">
    <property type="protein sequence ID" value="GGZ81501.1"/>
    <property type="molecule type" value="Genomic_DNA"/>
</dbReference>
<evidence type="ECO:0000313" key="8">
    <source>
        <dbReference type="Proteomes" id="UP000623010"/>
    </source>
</evidence>
<dbReference type="Gene3D" id="3.40.50.2000">
    <property type="entry name" value="Glycogen Phosphorylase B"/>
    <property type="match status" value="2"/>
</dbReference>
<feature type="compositionally biased region" description="Low complexity" evidence="4">
    <location>
        <begin position="418"/>
        <end position="450"/>
    </location>
</feature>
<sequence length="486" mass="50372">MRVLFTVSDWPTHYFPMVPLGWALQAAGHEVRVACAPSQARTLERAGLTPVPVLGDLDMVFLTRFKNLTDIKAGTWRYPGLPGLHPDTGEEMASLDGFDFAAYARECKRRIADETGKGLAGVLEFARAWRPDLVVHDRLSMEGVFAARALGVPHVAHLWGPVGTEEDDPELHPLPVDYTRAFPRHGLPEMGPDLVEYVIDPCPADLAPPTRATRLPVRYVPYNGPGAMAPWALRPPARPRVCVLWSNSVSRSYGTASYLVPRVVGALAGQDLDIVLPVHPDDVAALGELPGNVRVVEQFPLHLLLPTCDAIVHHGGAGCVMTAAAAGVPQLALTFGPEQDADGARLAATGAGRHVTGDRAAPDVIRSAVAALLSDPSHRAAAARLRAQNASRPAPDRLVPVLEHLASTGRLPAPAAPPASSAPAAPPASSAPAASPASSAPAASPASSAPAAPPAPPASAASPASSTPAAPPAPSAAHTDPPSAAA</sequence>
<proteinExistence type="inferred from homology"/>
<dbReference type="GO" id="GO:0016758">
    <property type="term" value="F:hexosyltransferase activity"/>
    <property type="evidence" value="ECO:0007669"/>
    <property type="project" value="UniProtKB-ARBA"/>
</dbReference>
<dbReference type="RefSeq" id="WP_190056920.1">
    <property type="nucleotide sequence ID" value="NZ_BMWH01000005.1"/>
</dbReference>
<keyword evidence="8" id="KW-1185">Reference proteome</keyword>
<evidence type="ECO:0000256" key="1">
    <source>
        <dbReference type="ARBA" id="ARBA00006962"/>
    </source>
</evidence>
<dbReference type="PANTHER" id="PTHR48050">
    <property type="entry name" value="STEROL 3-BETA-GLUCOSYLTRANSFERASE"/>
    <property type="match status" value="1"/>
</dbReference>
<dbReference type="InterPro" id="IPR010610">
    <property type="entry name" value="EryCIII-like_C"/>
</dbReference>
<dbReference type="InterPro" id="IPR002213">
    <property type="entry name" value="UDP_glucos_trans"/>
</dbReference>
<dbReference type="InterPro" id="IPR050426">
    <property type="entry name" value="Glycosyltransferase_28"/>
</dbReference>
<dbReference type="Proteomes" id="UP000623010">
    <property type="component" value="Unassembled WGS sequence"/>
</dbReference>
<protein>
    <submittedName>
        <fullName evidence="7">Glycosyl transferase</fullName>
    </submittedName>
</protein>
<keyword evidence="2" id="KW-0328">Glycosyltransferase</keyword>
<evidence type="ECO:0000256" key="4">
    <source>
        <dbReference type="SAM" id="MobiDB-lite"/>
    </source>
</evidence>
<organism evidence="7 8">
    <name type="scientific">Streptomyces echinoruber</name>
    <dbReference type="NCBI Taxonomy" id="68898"/>
    <lineage>
        <taxon>Bacteria</taxon>
        <taxon>Bacillati</taxon>
        <taxon>Actinomycetota</taxon>
        <taxon>Actinomycetes</taxon>
        <taxon>Kitasatosporales</taxon>
        <taxon>Streptomycetaceae</taxon>
        <taxon>Streptomyces</taxon>
    </lineage>
</organism>
<evidence type="ECO:0000256" key="2">
    <source>
        <dbReference type="ARBA" id="ARBA00022676"/>
    </source>
</evidence>
<feature type="domain" description="Erythromycin biosynthesis protein CIII-like C-terminal" evidence="5">
    <location>
        <begin position="263"/>
        <end position="405"/>
    </location>
</feature>
<feature type="compositionally biased region" description="Low complexity" evidence="4">
    <location>
        <begin position="475"/>
        <end position="486"/>
    </location>
</feature>
<dbReference type="CDD" id="cd03784">
    <property type="entry name" value="GT1_Gtf-like"/>
    <property type="match status" value="1"/>
</dbReference>
<evidence type="ECO:0000259" key="5">
    <source>
        <dbReference type="Pfam" id="PF06722"/>
    </source>
</evidence>
<evidence type="ECO:0000256" key="3">
    <source>
        <dbReference type="ARBA" id="ARBA00022679"/>
    </source>
</evidence>
<keyword evidence="3 7" id="KW-0808">Transferase</keyword>
<accession>A0A918QZP2</accession>
<comment type="caution">
    <text evidence="7">The sequence shown here is derived from an EMBL/GenBank/DDBJ whole genome shotgun (WGS) entry which is preliminary data.</text>
</comment>
<dbReference type="InterPro" id="IPR048284">
    <property type="entry name" value="EryCIII-like_N"/>
</dbReference>
<dbReference type="GO" id="GO:0017000">
    <property type="term" value="P:antibiotic biosynthetic process"/>
    <property type="evidence" value="ECO:0007669"/>
    <property type="project" value="UniProtKB-ARBA"/>
</dbReference>
<dbReference type="SUPFAM" id="SSF53756">
    <property type="entry name" value="UDP-Glycosyltransferase/glycogen phosphorylase"/>
    <property type="match status" value="1"/>
</dbReference>
<dbReference type="Pfam" id="PF06722">
    <property type="entry name" value="EryCIII-like_C"/>
    <property type="match status" value="1"/>
</dbReference>
<reference evidence="7" key="1">
    <citation type="journal article" date="2014" name="Int. J. Syst. Evol. Microbiol.">
        <title>Complete genome sequence of Corynebacterium casei LMG S-19264T (=DSM 44701T), isolated from a smear-ripened cheese.</title>
        <authorList>
            <consortium name="US DOE Joint Genome Institute (JGI-PGF)"/>
            <person name="Walter F."/>
            <person name="Albersmeier A."/>
            <person name="Kalinowski J."/>
            <person name="Ruckert C."/>
        </authorList>
    </citation>
    <scope>NUCLEOTIDE SEQUENCE</scope>
    <source>
        <strain evidence="7">JCM 5016</strain>
    </source>
</reference>
<reference evidence="7" key="2">
    <citation type="submission" date="2020-09" db="EMBL/GenBank/DDBJ databases">
        <authorList>
            <person name="Sun Q."/>
            <person name="Ohkuma M."/>
        </authorList>
    </citation>
    <scope>NUCLEOTIDE SEQUENCE</scope>
    <source>
        <strain evidence="7">JCM 5016</strain>
    </source>
</reference>
<feature type="domain" description="Erythromycin biosynthesis protein CIII-like N-terminal" evidence="6">
    <location>
        <begin position="22"/>
        <end position="243"/>
    </location>
</feature>
<comment type="similarity">
    <text evidence="1">Belongs to the glycosyltransferase 28 family.</text>
</comment>
<dbReference type="PANTHER" id="PTHR48050:SF13">
    <property type="entry name" value="STEROL 3-BETA-GLUCOSYLTRANSFERASE UGT80A2"/>
    <property type="match status" value="1"/>
</dbReference>
<feature type="compositionally biased region" description="Low complexity" evidence="4">
    <location>
        <begin position="458"/>
        <end position="468"/>
    </location>
</feature>
<dbReference type="GO" id="GO:0008194">
    <property type="term" value="F:UDP-glycosyltransferase activity"/>
    <property type="evidence" value="ECO:0007669"/>
    <property type="project" value="InterPro"/>
</dbReference>
<dbReference type="AlphaFoldDB" id="A0A918QZP2"/>
<gene>
    <name evidence="7" type="ORF">GCM10010389_19060</name>
</gene>